<reference evidence="2 3" key="1">
    <citation type="submission" date="2013-11" db="EMBL/GenBank/DDBJ databases">
        <title>Opisthorchis viverrini - life in the bile duct.</title>
        <authorList>
            <person name="Young N.D."/>
            <person name="Nagarajan N."/>
            <person name="Lin S.J."/>
            <person name="Korhonen P.K."/>
            <person name="Jex A.R."/>
            <person name="Hall R.S."/>
            <person name="Safavi-Hemami H."/>
            <person name="Kaewkong W."/>
            <person name="Bertrand D."/>
            <person name="Gao S."/>
            <person name="Seet Q."/>
            <person name="Wongkham S."/>
            <person name="Teh B.T."/>
            <person name="Wongkham C."/>
            <person name="Intapan P.M."/>
            <person name="Maleewong W."/>
            <person name="Yang X."/>
            <person name="Hu M."/>
            <person name="Wang Z."/>
            <person name="Hofmann A."/>
            <person name="Sternberg P.W."/>
            <person name="Tan P."/>
            <person name="Wang J."/>
            <person name="Gasser R.B."/>
        </authorList>
    </citation>
    <scope>NUCLEOTIDE SEQUENCE [LARGE SCALE GENOMIC DNA]</scope>
</reference>
<dbReference type="AlphaFoldDB" id="A0A074ZQA1"/>
<evidence type="ECO:0000256" key="1">
    <source>
        <dbReference type="SAM" id="MobiDB-lite"/>
    </source>
</evidence>
<feature type="compositionally biased region" description="Polar residues" evidence="1">
    <location>
        <begin position="80"/>
        <end position="94"/>
    </location>
</feature>
<evidence type="ECO:0000313" key="3">
    <source>
        <dbReference type="Proteomes" id="UP000054324"/>
    </source>
</evidence>
<protein>
    <submittedName>
        <fullName evidence="2">Uncharacterized protein</fullName>
    </submittedName>
</protein>
<accession>A0A074ZQA1</accession>
<dbReference type="GeneID" id="20317982"/>
<sequence>MKCRTQYVGSHEPPELRKSSHPQVAKEVQHSTVSRNKRLAVTSFRCLAVMLPEGGTMARLLSGCPSLSGGSRGTEVGFEPQTSRLVNSRSNHLSHLTPGPV</sequence>
<organism evidence="2 3">
    <name type="scientific">Opisthorchis viverrini</name>
    <name type="common">Southeast Asian liver fluke</name>
    <dbReference type="NCBI Taxonomy" id="6198"/>
    <lineage>
        <taxon>Eukaryota</taxon>
        <taxon>Metazoa</taxon>
        <taxon>Spiralia</taxon>
        <taxon>Lophotrochozoa</taxon>
        <taxon>Platyhelminthes</taxon>
        <taxon>Trematoda</taxon>
        <taxon>Digenea</taxon>
        <taxon>Opisthorchiida</taxon>
        <taxon>Opisthorchiata</taxon>
        <taxon>Opisthorchiidae</taxon>
        <taxon>Opisthorchis</taxon>
    </lineage>
</organism>
<name>A0A074ZQA1_OPIVI</name>
<gene>
    <name evidence="2" type="ORF">T265_03795</name>
</gene>
<dbReference type="KEGG" id="ovi:T265_03795"/>
<dbReference type="RefSeq" id="XP_009166630.1">
    <property type="nucleotide sequence ID" value="XM_009168366.1"/>
</dbReference>
<feature type="region of interest" description="Disordered" evidence="1">
    <location>
        <begin position="69"/>
        <end position="101"/>
    </location>
</feature>
<dbReference type="EMBL" id="KL596675">
    <property type="protein sequence ID" value="KER29593.1"/>
    <property type="molecule type" value="Genomic_DNA"/>
</dbReference>
<feature type="region of interest" description="Disordered" evidence="1">
    <location>
        <begin position="1"/>
        <end position="33"/>
    </location>
</feature>
<evidence type="ECO:0000313" key="2">
    <source>
        <dbReference type="EMBL" id="KER29593.1"/>
    </source>
</evidence>
<proteinExistence type="predicted"/>
<dbReference type="Proteomes" id="UP000054324">
    <property type="component" value="Unassembled WGS sequence"/>
</dbReference>
<dbReference type="CTD" id="20317982"/>
<keyword evidence="3" id="KW-1185">Reference proteome</keyword>